<feature type="transmembrane region" description="Helical" evidence="1">
    <location>
        <begin position="369"/>
        <end position="389"/>
    </location>
</feature>
<feature type="transmembrane region" description="Helical" evidence="1">
    <location>
        <begin position="306"/>
        <end position="323"/>
    </location>
</feature>
<feature type="transmembrane region" description="Helical" evidence="1">
    <location>
        <begin position="396"/>
        <end position="412"/>
    </location>
</feature>
<keyword evidence="3" id="KW-1185">Reference proteome</keyword>
<feature type="transmembrane region" description="Helical" evidence="1">
    <location>
        <begin position="335"/>
        <end position="363"/>
    </location>
</feature>
<reference evidence="3" key="1">
    <citation type="submission" date="2016-10" db="EMBL/GenBank/DDBJ databases">
        <authorList>
            <person name="Varghese N."/>
            <person name="Submissions S."/>
        </authorList>
    </citation>
    <scope>NUCLEOTIDE SEQUENCE [LARGE SCALE GENOMIC DNA]</scope>
    <source>
        <strain evidence="3">DSM 7481</strain>
    </source>
</reference>
<organism evidence="2 3">
    <name type="scientific">Paracidovorax konjaci</name>
    <dbReference type="NCBI Taxonomy" id="32040"/>
    <lineage>
        <taxon>Bacteria</taxon>
        <taxon>Pseudomonadati</taxon>
        <taxon>Pseudomonadota</taxon>
        <taxon>Betaproteobacteria</taxon>
        <taxon>Burkholderiales</taxon>
        <taxon>Comamonadaceae</taxon>
        <taxon>Paracidovorax</taxon>
    </lineage>
</organism>
<protein>
    <submittedName>
        <fullName evidence="2">Membrane protein YfhO</fullName>
    </submittedName>
</protein>
<feature type="transmembrane region" description="Helical" evidence="1">
    <location>
        <begin position="210"/>
        <end position="226"/>
    </location>
</feature>
<gene>
    <name evidence="2" type="ORF">SAMN04489710_10119</name>
</gene>
<keyword evidence="1" id="KW-1133">Transmembrane helix</keyword>
<sequence>MAPYNIRNSHYSIALRYGSAFSLFICLTAVLFSHRWWSVNPFAVYSMPDVDTDGTLWFIWIKAYSGKIFSSMELTSLLSYPYGFDLSPFPFDNLIDDLRSAAIRWSGGGWQTAVFVINASALIAYPLSAATMYMLCWHLTRRQLASLAGAIVFGFSGYFIMLSRGSMANNHFWLLPLVYLCFIRYCESGRWHQLVLSCILTGIQFRINPYWAFYGWLFTPVFLAFAQKSWKSKAADFIKYSLLSGLFLFLLNIQFIQQQWYLITNPVMAGLVRPPGEVLSAIFEQGAPFMPGVIPKIYPFSAPMDVGAFLGYSLLLLLTAACCRKASWSHPAFKPALLCFAGAVVLSSYVPALTGFNFLYFVFFDMFRGVSRVIQMASFFAGLLVAIYVASYKQRPSWVLMGLAVFLTWYLAETYPGSPTIRQKTDFSQVAKVYESLAEDTRVTAIASYPMTYYNQRWGTAPLFEVIGQVVHQKPLAGAKDLRLFQWDPEARPLFGDIADPRTIDVLASHGINRIVIYNRLMDNVRQLHQTLSSDPRLTSLGRHFLEEKDCGVSLTCRSLDISIYEINGVDVLKEIPAPIGSIHTTQRLGKNE</sequence>
<feature type="transmembrane region" description="Helical" evidence="1">
    <location>
        <begin position="20"/>
        <end position="37"/>
    </location>
</feature>
<keyword evidence="1" id="KW-0812">Transmembrane</keyword>
<accession>A0A1I1RD60</accession>
<evidence type="ECO:0000313" key="2">
    <source>
        <dbReference type="EMBL" id="SFD32172.1"/>
    </source>
</evidence>
<name>A0A1I1RD60_9BURK</name>
<feature type="transmembrane region" description="Helical" evidence="1">
    <location>
        <begin position="144"/>
        <end position="163"/>
    </location>
</feature>
<dbReference type="EMBL" id="FOMQ01000001">
    <property type="protein sequence ID" value="SFD32172.1"/>
    <property type="molecule type" value="Genomic_DNA"/>
</dbReference>
<dbReference type="AlphaFoldDB" id="A0A1I1RD60"/>
<feature type="transmembrane region" description="Helical" evidence="1">
    <location>
        <begin position="113"/>
        <end position="137"/>
    </location>
</feature>
<dbReference type="Proteomes" id="UP000199517">
    <property type="component" value="Unassembled WGS sequence"/>
</dbReference>
<evidence type="ECO:0000313" key="3">
    <source>
        <dbReference type="Proteomes" id="UP000199517"/>
    </source>
</evidence>
<proteinExistence type="predicted"/>
<feature type="transmembrane region" description="Helical" evidence="1">
    <location>
        <begin position="238"/>
        <end position="256"/>
    </location>
</feature>
<dbReference type="STRING" id="32040.SAMN04489710_10119"/>
<evidence type="ECO:0000256" key="1">
    <source>
        <dbReference type="SAM" id="Phobius"/>
    </source>
</evidence>
<dbReference type="OrthoDB" id="8816485at2"/>
<keyword evidence="1" id="KW-0472">Membrane</keyword>